<feature type="transmembrane region" description="Helical" evidence="2">
    <location>
        <begin position="23"/>
        <end position="43"/>
    </location>
</feature>
<proteinExistence type="predicted"/>
<evidence type="ECO:0000256" key="2">
    <source>
        <dbReference type="SAM" id="Phobius"/>
    </source>
</evidence>
<feature type="region of interest" description="Disordered" evidence="1">
    <location>
        <begin position="48"/>
        <end position="73"/>
    </location>
</feature>
<dbReference type="Proteomes" id="UP001224674">
    <property type="component" value="Chromosome"/>
</dbReference>
<keyword evidence="2" id="KW-0812">Transmembrane</keyword>
<sequence>MLSHLTTLGSGPQIVNELPVEPWAYGVAVFVILMCLLFATMSLRSVRRRHQAPGSEVVTRDRAHQRFDEQSGH</sequence>
<dbReference type="AlphaFoldDB" id="A0AAJ6DD70"/>
<gene>
    <name evidence="3" type="ORF">QDX21_01620</name>
</gene>
<keyword evidence="2" id="KW-1133">Transmembrane helix</keyword>
<protein>
    <submittedName>
        <fullName evidence="3">Uncharacterized protein</fullName>
    </submittedName>
</protein>
<reference evidence="3 4" key="1">
    <citation type="submission" date="2023-03" db="EMBL/GenBank/DDBJ databases">
        <title>Complete genome sequences of several Auritidibacter ignavus strains isolated from ear infections.</title>
        <authorList>
            <person name="Baehr T."/>
            <person name="Baumhoegger A.M."/>
        </authorList>
    </citation>
    <scope>NUCLEOTIDE SEQUENCE [LARGE SCALE GENOMIC DNA]</scope>
    <source>
        <strain evidence="3 4">BABAE-6</strain>
    </source>
</reference>
<organism evidence="3 4">
    <name type="scientific">Auritidibacter ignavus</name>
    <dbReference type="NCBI Taxonomy" id="678932"/>
    <lineage>
        <taxon>Bacteria</taxon>
        <taxon>Bacillati</taxon>
        <taxon>Actinomycetota</taxon>
        <taxon>Actinomycetes</taxon>
        <taxon>Micrococcales</taxon>
        <taxon>Micrococcaceae</taxon>
        <taxon>Auritidibacter</taxon>
    </lineage>
</organism>
<keyword evidence="4" id="KW-1185">Reference proteome</keyword>
<dbReference type="EMBL" id="CP122566">
    <property type="protein sequence ID" value="WGH93537.1"/>
    <property type="molecule type" value="Genomic_DNA"/>
</dbReference>
<evidence type="ECO:0000313" key="4">
    <source>
        <dbReference type="Proteomes" id="UP001224674"/>
    </source>
</evidence>
<evidence type="ECO:0000313" key="3">
    <source>
        <dbReference type="EMBL" id="WGH93537.1"/>
    </source>
</evidence>
<evidence type="ECO:0000256" key="1">
    <source>
        <dbReference type="SAM" id="MobiDB-lite"/>
    </source>
</evidence>
<name>A0AAJ6DD70_9MICC</name>
<dbReference type="RefSeq" id="WP_279675013.1">
    <property type="nucleotide sequence ID" value="NZ_CP122566.1"/>
</dbReference>
<accession>A0AAJ6DD70</accession>
<keyword evidence="2" id="KW-0472">Membrane</keyword>
<feature type="compositionally biased region" description="Basic and acidic residues" evidence="1">
    <location>
        <begin position="58"/>
        <end position="73"/>
    </location>
</feature>